<accession>A0AAN8A5Y5</accession>
<protein>
    <submittedName>
        <fullName evidence="1">Uncharacterized protein</fullName>
    </submittedName>
</protein>
<proteinExistence type="predicted"/>
<keyword evidence="2" id="KW-1185">Reference proteome</keyword>
<dbReference type="EMBL" id="JAWIZZ010000071">
    <property type="protein sequence ID" value="KAK5773762.1"/>
    <property type="molecule type" value="Genomic_DNA"/>
</dbReference>
<organism evidence="1 2">
    <name type="scientific">Arxiozyma heterogenica</name>
    <dbReference type="NCBI Taxonomy" id="278026"/>
    <lineage>
        <taxon>Eukaryota</taxon>
        <taxon>Fungi</taxon>
        <taxon>Dikarya</taxon>
        <taxon>Ascomycota</taxon>
        <taxon>Saccharomycotina</taxon>
        <taxon>Saccharomycetes</taxon>
        <taxon>Saccharomycetales</taxon>
        <taxon>Saccharomycetaceae</taxon>
        <taxon>Arxiozyma</taxon>
    </lineage>
</organism>
<dbReference type="AlphaFoldDB" id="A0AAN8A5Y5"/>
<evidence type="ECO:0000313" key="1">
    <source>
        <dbReference type="EMBL" id="KAK5773762.1"/>
    </source>
</evidence>
<reference evidence="2" key="1">
    <citation type="submission" date="2023-07" db="EMBL/GenBank/DDBJ databases">
        <title>A draft genome of Kazachstania heterogenica Y-27499.</title>
        <authorList>
            <person name="Donic C."/>
            <person name="Kralova J.S."/>
            <person name="Fidel L."/>
            <person name="Ben-Dor S."/>
            <person name="Jung S."/>
        </authorList>
    </citation>
    <scope>NUCLEOTIDE SEQUENCE [LARGE SCALE GENOMIC DNA]</scope>
    <source>
        <strain evidence="2">Y27499</strain>
    </source>
</reference>
<dbReference type="Proteomes" id="UP001306508">
    <property type="component" value="Unassembled WGS sequence"/>
</dbReference>
<name>A0AAN8A5Y5_9SACH</name>
<gene>
    <name evidence="1" type="ORF">RI543_005074</name>
</gene>
<evidence type="ECO:0000313" key="2">
    <source>
        <dbReference type="Proteomes" id="UP001306508"/>
    </source>
</evidence>
<comment type="caution">
    <text evidence="1">The sequence shown here is derived from an EMBL/GenBank/DDBJ whole genome shotgun (WGS) entry which is preliminary data.</text>
</comment>
<sequence length="87" mass="10139">MGKTNRWEIFNKSEIQLTNKLTHISIKYSYHNSPKFPVLFLISDLVRVVNWSSKELTIFVKCTHYVELNNPTISEVVISLLESNVLE</sequence>